<dbReference type="Proteomes" id="UP001164459">
    <property type="component" value="Chromosome"/>
</dbReference>
<dbReference type="EMBL" id="CP114040">
    <property type="protein sequence ID" value="WAS93162.1"/>
    <property type="molecule type" value="Genomic_DNA"/>
</dbReference>
<dbReference type="RefSeq" id="WP_269035488.1">
    <property type="nucleotide sequence ID" value="NZ_CP114040.1"/>
</dbReference>
<organism evidence="2 3">
    <name type="scientific">Nannocystis punicea</name>
    <dbReference type="NCBI Taxonomy" id="2995304"/>
    <lineage>
        <taxon>Bacteria</taxon>
        <taxon>Pseudomonadati</taxon>
        <taxon>Myxococcota</taxon>
        <taxon>Polyangia</taxon>
        <taxon>Nannocystales</taxon>
        <taxon>Nannocystaceae</taxon>
        <taxon>Nannocystis</taxon>
    </lineage>
</organism>
<reference evidence="2" key="1">
    <citation type="submission" date="2022-11" db="EMBL/GenBank/DDBJ databases">
        <title>Minimal conservation of predation-associated metabolite biosynthetic gene clusters underscores biosynthetic potential of Myxococcota including descriptions for ten novel species: Archangium lansinium sp. nov., Myxococcus landrumus sp. nov., Nannocystis bai.</title>
        <authorList>
            <person name="Ahearne A."/>
            <person name="Stevens C."/>
            <person name="Dowd S."/>
        </authorList>
    </citation>
    <scope>NUCLEOTIDE SEQUENCE</scope>
    <source>
        <strain evidence="2">Fl3</strain>
    </source>
</reference>
<accession>A0ABY7H1M6</accession>
<evidence type="ECO:0000313" key="3">
    <source>
        <dbReference type="Proteomes" id="UP001164459"/>
    </source>
</evidence>
<protein>
    <submittedName>
        <fullName evidence="2">Uncharacterized protein</fullName>
    </submittedName>
</protein>
<sequence length="83" mass="9072">MPRTLFAPKTNPDLTTPEPPAEPSPQPKREHAGPLSWVLGGAPTARPGSAPARPEKRREQTPARQPMPADVRRRRSKSSGFRG</sequence>
<evidence type="ECO:0000256" key="1">
    <source>
        <dbReference type="SAM" id="MobiDB-lite"/>
    </source>
</evidence>
<proteinExistence type="predicted"/>
<evidence type="ECO:0000313" key="2">
    <source>
        <dbReference type="EMBL" id="WAS93162.1"/>
    </source>
</evidence>
<gene>
    <name evidence="2" type="ORF">O0S08_43925</name>
</gene>
<feature type="compositionally biased region" description="Pro residues" evidence="1">
    <location>
        <begin position="17"/>
        <end position="26"/>
    </location>
</feature>
<name>A0ABY7H1M6_9BACT</name>
<feature type="region of interest" description="Disordered" evidence="1">
    <location>
        <begin position="1"/>
        <end position="83"/>
    </location>
</feature>
<keyword evidence="3" id="KW-1185">Reference proteome</keyword>